<evidence type="ECO:0000256" key="1">
    <source>
        <dbReference type="ARBA" id="ARBA00004127"/>
    </source>
</evidence>
<reference evidence="11" key="1">
    <citation type="submission" date="2017-01" db="EMBL/GenBank/DDBJ databases">
        <title>Genome Analysis of Deinococcus marmoris KOPRI26562.</title>
        <authorList>
            <person name="Kim J.H."/>
            <person name="Oh H.-M."/>
        </authorList>
    </citation>
    <scope>NUCLEOTIDE SEQUENCE [LARGE SCALE GENOMIC DNA]</scope>
    <source>
        <strain evidence="11">PAMC 26633</strain>
    </source>
</reference>
<evidence type="ECO:0000256" key="6">
    <source>
        <dbReference type="ARBA" id="ARBA00023136"/>
    </source>
</evidence>
<feature type="region of interest" description="Disordered" evidence="7">
    <location>
        <begin position="286"/>
        <end position="305"/>
    </location>
</feature>
<accession>A0A226WVT5</accession>
<dbReference type="AlphaFoldDB" id="A0A226WVT5"/>
<dbReference type="GO" id="GO:0012505">
    <property type="term" value="C:endomembrane system"/>
    <property type="evidence" value="ECO:0007669"/>
    <property type="project" value="UniProtKB-SubCell"/>
</dbReference>
<evidence type="ECO:0000256" key="3">
    <source>
        <dbReference type="ARBA" id="ARBA00022989"/>
    </source>
</evidence>
<keyword evidence="5" id="KW-0443">Lipid metabolism</keyword>
<comment type="subcellular location">
    <subcellularLocation>
        <location evidence="1">Endomembrane system</location>
        <topology evidence="1">Multi-pass membrane protein</topology>
    </subcellularLocation>
</comment>
<evidence type="ECO:0000256" key="2">
    <source>
        <dbReference type="ARBA" id="ARBA00022692"/>
    </source>
</evidence>
<feature type="transmembrane region" description="Helical" evidence="8">
    <location>
        <begin position="78"/>
        <end position="100"/>
    </location>
</feature>
<keyword evidence="3 8" id="KW-1133">Transmembrane helix</keyword>
<dbReference type="EMBL" id="MTHB01000198">
    <property type="protein sequence ID" value="OXC74897.1"/>
    <property type="molecule type" value="Genomic_DNA"/>
</dbReference>
<evidence type="ECO:0000313" key="11">
    <source>
        <dbReference type="Proteomes" id="UP000214720"/>
    </source>
</evidence>
<evidence type="ECO:0000313" key="10">
    <source>
        <dbReference type="EMBL" id="OXC74897.1"/>
    </source>
</evidence>
<dbReference type="PANTHER" id="PTHR21624:SF1">
    <property type="entry name" value="ALKYLGLYCEROL MONOOXYGENASE"/>
    <property type="match status" value="1"/>
</dbReference>
<evidence type="ECO:0000256" key="5">
    <source>
        <dbReference type="ARBA" id="ARBA00023098"/>
    </source>
</evidence>
<name>A0A226WVT5_CABSO</name>
<dbReference type="GO" id="GO:0008610">
    <property type="term" value="P:lipid biosynthetic process"/>
    <property type="evidence" value="ECO:0007669"/>
    <property type="project" value="InterPro"/>
</dbReference>
<evidence type="ECO:0000259" key="9">
    <source>
        <dbReference type="Pfam" id="PF04116"/>
    </source>
</evidence>
<keyword evidence="2 8" id="KW-0812">Transmembrane</keyword>
<comment type="caution">
    <text evidence="10">The sequence shown here is derived from an EMBL/GenBank/DDBJ whole genome shotgun (WGS) entry which is preliminary data.</text>
</comment>
<dbReference type="Proteomes" id="UP000214720">
    <property type="component" value="Unassembled WGS sequence"/>
</dbReference>
<evidence type="ECO:0000256" key="7">
    <source>
        <dbReference type="SAM" id="MobiDB-lite"/>
    </source>
</evidence>
<dbReference type="PANTHER" id="PTHR21624">
    <property type="entry name" value="STEROL DESATURASE-RELATED PROTEIN"/>
    <property type="match status" value="1"/>
</dbReference>
<dbReference type="eggNOG" id="COG3000">
    <property type="taxonomic scope" value="Bacteria"/>
</dbReference>
<dbReference type="GO" id="GO:0006643">
    <property type="term" value="P:membrane lipid metabolic process"/>
    <property type="evidence" value="ECO:0007669"/>
    <property type="project" value="TreeGrafter"/>
</dbReference>
<keyword evidence="6 8" id="KW-0472">Membrane</keyword>
<proteinExistence type="predicted"/>
<feature type="transmembrane region" description="Helical" evidence="8">
    <location>
        <begin position="54"/>
        <end position="71"/>
    </location>
</feature>
<evidence type="ECO:0000256" key="8">
    <source>
        <dbReference type="SAM" id="Phobius"/>
    </source>
</evidence>
<gene>
    <name evidence="10" type="ORF">BSU04_29285</name>
</gene>
<dbReference type="Pfam" id="PF04116">
    <property type="entry name" value="FA_hydroxylase"/>
    <property type="match status" value="1"/>
</dbReference>
<dbReference type="GO" id="GO:0005506">
    <property type="term" value="F:iron ion binding"/>
    <property type="evidence" value="ECO:0007669"/>
    <property type="project" value="InterPro"/>
</dbReference>
<protein>
    <submittedName>
        <fullName evidence="10">Sterol desaturase</fullName>
    </submittedName>
</protein>
<feature type="domain" description="Fatty acid hydroxylase" evidence="9">
    <location>
        <begin position="87"/>
        <end position="220"/>
    </location>
</feature>
<sequence>MVTTGKIALCATLFVIAVSLIEACVLTRKQRNSAMPFDWHEVWISLADVAGRKLLALLPLSLATPIFALAWDHRIFTVTLNSALMVFLLFIGQEFCYYWYHRASHRIRFFWATHAVHHSPNQLTLSSAYRLGLTGKLTGSAMFFAPLVWLGVRPEIVLATLSFNLLYQFWLHNTWTPRLGWLEYVFNTPSAHRVHHASNADYLDANFGGVLVIFDRMFGTYVEERADEPCRYGLTTPTRSRNPLVVEFEHWVSLARDVVSAGSSVDCDPLRDAAAGLARGRFRRNNRGAASAKSGRASHGSSGYAGTVTEFPGTARVRTCGIARIPPR</sequence>
<organism evidence="10 11">
    <name type="scientific">Caballeronia sordidicola</name>
    <name type="common">Burkholderia sordidicola</name>
    <dbReference type="NCBI Taxonomy" id="196367"/>
    <lineage>
        <taxon>Bacteria</taxon>
        <taxon>Pseudomonadati</taxon>
        <taxon>Pseudomonadota</taxon>
        <taxon>Betaproteobacteria</taxon>
        <taxon>Burkholderiales</taxon>
        <taxon>Burkholderiaceae</taxon>
        <taxon>Caballeronia</taxon>
    </lineage>
</organism>
<feature type="compositionally biased region" description="Low complexity" evidence="7">
    <location>
        <begin position="287"/>
        <end position="302"/>
    </location>
</feature>
<evidence type="ECO:0000256" key="4">
    <source>
        <dbReference type="ARBA" id="ARBA00023002"/>
    </source>
</evidence>
<dbReference type="GO" id="GO:0050479">
    <property type="term" value="F:glyceryl-ether monooxygenase activity"/>
    <property type="evidence" value="ECO:0007669"/>
    <property type="project" value="TreeGrafter"/>
</dbReference>
<dbReference type="GO" id="GO:0016020">
    <property type="term" value="C:membrane"/>
    <property type="evidence" value="ECO:0007669"/>
    <property type="project" value="GOC"/>
</dbReference>
<keyword evidence="4" id="KW-0560">Oxidoreductase</keyword>
<dbReference type="InterPro" id="IPR006694">
    <property type="entry name" value="Fatty_acid_hydroxylase"/>
</dbReference>
<dbReference type="InterPro" id="IPR051689">
    <property type="entry name" value="Sterol_desaturase/TMEM195"/>
</dbReference>